<reference evidence="3 4" key="1">
    <citation type="submission" date="2015-07" db="EMBL/GenBank/DDBJ databases">
        <authorList>
            <consortium name="Pathogen Informatics"/>
        </authorList>
    </citation>
    <scope>NUCLEOTIDE SEQUENCE [LARGE SCALE GENOMIC DNA]</scope>
    <source>
        <strain evidence="1 3">A316</strain>
        <strain evidence="2 4">A325</strain>
    </source>
</reference>
<dbReference type="Proteomes" id="UP000046067">
    <property type="component" value="Unassembled WGS sequence"/>
</dbReference>
<evidence type="ECO:0000313" key="3">
    <source>
        <dbReference type="Proteomes" id="UP000041770"/>
    </source>
</evidence>
<dbReference type="AlphaFoldDB" id="A0A655PS58"/>
<gene>
    <name evidence="1" type="ORF">ERS013200_00499</name>
    <name evidence="2" type="ORF">ERS013201_03183</name>
</gene>
<evidence type="ECO:0000313" key="2">
    <source>
        <dbReference type="EMBL" id="CSC65288.1"/>
    </source>
</evidence>
<sequence length="45" mass="5236">MVEREKECNIRQNNQAVTMKEPFSGIGGQRDTIVSVHYYFPYEGL</sequence>
<proteinExistence type="predicted"/>
<dbReference type="EMBL" id="CWQY01000002">
    <property type="protein sequence ID" value="CSC07562.1"/>
    <property type="molecule type" value="Genomic_DNA"/>
</dbReference>
<dbReference type="Proteomes" id="UP000041770">
    <property type="component" value="Unassembled WGS sequence"/>
</dbReference>
<dbReference type="EMBL" id="CWQJ01000025">
    <property type="protein sequence ID" value="CSC65288.1"/>
    <property type="molecule type" value="Genomic_DNA"/>
</dbReference>
<evidence type="ECO:0000313" key="1">
    <source>
        <dbReference type="EMBL" id="CSC07562.1"/>
    </source>
</evidence>
<organism evidence="2 4">
    <name type="scientific">Vibrio cholerae</name>
    <dbReference type="NCBI Taxonomy" id="666"/>
    <lineage>
        <taxon>Bacteria</taxon>
        <taxon>Pseudomonadati</taxon>
        <taxon>Pseudomonadota</taxon>
        <taxon>Gammaproteobacteria</taxon>
        <taxon>Vibrionales</taxon>
        <taxon>Vibrionaceae</taxon>
        <taxon>Vibrio</taxon>
    </lineage>
</organism>
<evidence type="ECO:0000313" key="4">
    <source>
        <dbReference type="Proteomes" id="UP000046067"/>
    </source>
</evidence>
<accession>A0A655PS58</accession>
<name>A0A655PS58_VIBCL</name>
<protein>
    <submittedName>
        <fullName evidence="2">Uncharacterized protein</fullName>
    </submittedName>
</protein>